<protein>
    <submittedName>
        <fullName evidence="3">Uncharacterized protein</fullName>
    </submittedName>
</protein>
<dbReference type="Proteomes" id="UP001154114">
    <property type="component" value="Chromosome 21"/>
</dbReference>
<feature type="signal peptide" evidence="2">
    <location>
        <begin position="1"/>
        <end position="19"/>
    </location>
</feature>
<evidence type="ECO:0000313" key="4">
    <source>
        <dbReference type="Proteomes" id="UP001154114"/>
    </source>
</evidence>
<sequence>MAATIRILLPLIYAVVVNADNAFDDPFYNIKPFPLSRRSEKSPHEHNIDKFSESHSSNAFSYNSNGNDPFGAYHSMLQGGIDPYFSPFSMGNMGLPMNFGMPGFNNIFNVPGPQGNPKNEAGNNISGDGDKKPADAATAPAKDPKSLENMPPKTNLDNDEAGKGGKDVGIDKKKDYLLMGSGGNGNNNMYLLHENNPIVPTTAQPANVVYVPYQPGPGPQVYQVVATPNNNIPLAPEKQFVNPFSSVVSNLNANNPLNQNNGYILIYFNGQMIQIPGVILNPPQNNAQNPVQGNNVAAPQNPPNTVYTNVPNPGTNTMYVAQPNNGGNNMYVAQPNPGPNQQYVMMPGTNTAQPMNVQPVNQGNPQPGYQPNPPTNVYYQPTMQGNQGNLQNQPNNQYQPMSAPANTGSNGFGQPNMPSNQGNNQGAGPQNPAIAYPAVVLPMDRSGNQGRPMMNAPKNDPAMTPTNIQPAPQPPAPNNNGLDRNTLSNYGAIPAVMIAGYKDDKKDSPGKVDIKANKAENKDEVKIRPT</sequence>
<gene>
    <name evidence="3" type="ORF">CINC_LOCUS6470</name>
</gene>
<feature type="chain" id="PRO_5040195679" evidence="2">
    <location>
        <begin position="20"/>
        <end position="530"/>
    </location>
</feature>
<feature type="region of interest" description="Disordered" evidence="1">
    <location>
        <begin position="110"/>
        <end position="168"/>
    </location>
</feature>
<reference evidence="3" key="1">
    <citation type="submission" date="2021-12" db="EMBL/GenBank/DDBJ databases">
        <authorList>
            <person name="King R."/>
        </authorList>
    </citation>
    <scope>NUCLEOTIDE SEQUENCE</scope>
</reference>
<dbReference type="AlphaFoldDB" id="A0A9P0BSA4"/>
<organism evidence="3 4">
    <name type="scientific">Chrysodeixis includens</name>
    <name type="common">Soybean looper</name>
    <name type="synonym">Pseudoplusia includens</name>
    <dbReference type="NCBI Taxonomy" id="689277"/>
    <lineage>
        <taxon>Eukaryota</taxon>
        <taxon>Metazoa</taxon>
        <taxon>Ecdysozoa</taxon>
        <taxon>Arthropoda</taxon>
        <taxon>Hexapoda</taxon>
        <taxon>Insecta</taxon>
        <taxon>Pterygota</taxon>
        <taxon>Neoptera</taxon>
        <taxon>Endopterygota</taxon>
        <taxon>Lepidoptera</taxon>
        <taxon>Glossata</taxon>
        <taxon>Ditrysia</taxon>
        <taxon>Noctuoidea</taxon>
        <taxon>Noctuidae</taxon>
        <taxon>Plusiinae</taxon>
        <taxon>Chrysodeixis</taxon>
    </lineage>
</organism>
<feature type="compositionally biased region" description="Low complexity" evidence="1">
    <location>
        <begin position="384"/>
        <end position="400"/>
    </location>
</feature>
<dbReference type="OrthoDB" id="7445408at2759"/>
<feature type="compositionally biased region" description="Low complexity" evidence="1">
    <location>
        <begin position="420"/>
        <end position="432"/>
    </location>
</feature>
<feature type="compositionally biased region" description="Basic and acidic residues" evidence="1">
    <location>
        <begin position="37"/>
        <end position="53"/>
    </location>
</feature>
<proteinExistence type="predicted"/>
<evidence type="ECO:0000313" key="3">
    <source>
        <dbReference type="EMBL" id="CAH0595024.1"/>
    </source>
</evidence>
<accession>A0A9P0BSA4</accession>
<feature type="region of interest" description="Disordered" evidence="1">
    <location>
        <begin position="502"/>
        <end position="530"/>
    </location>
</feature>
<keyword evidence="4" id="KW-1185">Reference proteome</keyword>
<feature type="region of interest" description="Disordered" evidence="1">
    <location>
        <begin position="383"/>
        <end position="432"/>
    </location>
</feature>
<feature type="region of interest" description="Disordered" evidence="1">
    <location>
        <begin position="447"/>
        <end position="487"/>
    </location>
</feature>
<dbReference type="EMBL" id="LR824024">
    <property type="protein sequence ID" value="CAH0595024.1"/>
    <property type="molecule type" value="Genomic_DNA"/>
</dbReference>
<keyword evidence="2" id="KW-0732">Signal</keyword>
<evidence type="ECO:0000256" key="1">
    <source>
        <dbReference type="SAM" id="MobiDB-lite"/>
    </source>
</evidence>
<feature type="region of interest" description="Disordered" evidence="1">
    <location>
        <begin position="35"/>
        <end position="60"/>
    </location>
</feature>
<evidence type="ECO:0000256" key="2">
    <source>
        <dbReference type="SAM" id="SignalP"/>
    </source>
</evidence>
<feature type="compositionally biased region" description="Polar residues" evidence="1">
    <location>
        <begin position="404"/>
        <end position="419"/>
    </location>
</feature>
<name>A0A9P0BSA4_CHRIL</name>